<dbReference type="InterPro" id="IPR036637">
    <property type="entry name" value="Phosphohistidine_dom_sf"/>
</dbReference>
<name>A0A220VEQ4_9GAMM</name>
<evidence type="ECO:0000256" key="6">
    <source>
        <dbReference type="ARBA" id="ARBA00021623"/>
    </source>
</evidence>
<keyword evidence="8" id="KW-0479">Metal-binding</keyword>
<dbReference type="GO" id="GO:0046872">
    <property type="term" value="F:metal ion binding"/>
    <property type="evidence" value="ECO:0007669"/>
    <property type="project" value="UniProtKB-KW"/>
</dbReference>
<dbReference type="InterPro" id="IPR008279">
    <property type="entry name" value="PEP-util_enz_mobile_dom"/>
</dbReference>
<dbReference type="Proteomes" id="UP000242175">
    <property type="component" value="Chromosome large"/>
</dbReference>
<dbReference type="InterPro" id="IPR013815">
    <property type="entry name" value="ATP_grasp_subdomain_1"/>
</dbReference>
<reference evidence="17 18" key="1">
    <citation type="journal article" date="2016" name="Int. J. Syst. Evol. Microbiol.">
        <title>Paraphotobacterium marinum gen. nov., sp. nov., a member of the family Vibrionaceae, isolated from surface seawater.</title>
        <authorList>
            <person name="Huang Z."/>
            <person name="Dong C."/>
            <person name="Shao Z."/>
        </authorList>
    </citation>
    <scope>NUCLEOTIDE SEQUENCE [LARGE SCALE GENOMIC DNA]</scope>
    <source>
        <strain evidence="17 18">NSCS20N07D</strain>
    </source>
</reference>
<dbReference type="PANTHER" id="PTHR43030">
    <property type="entry name" value="PHOSPHOENOLPYRUVATE SYNTHASE"/>
    <property type="match status" value="1"/>
</dbReference>
<dbReference type="SUPFAM" id="SSF52009">
    <property type="entry name" value="Phosphohistidine domain"/>
    <property type="match status" value="1"/>
</dbReference>
<evidence type="ECO:0000313" key="17">
    <source>
        <dbReference type="EMBL" id="ASK78760.1"/>
    </source>
</evidence>
<keyword evidence="11" id="KW-0067">ATP-binding</keyword>
<accession>A0A220VEQ4</accession>
<dbReference type="Gene3D" id="3.30.1490.20">
    <property type="entry name" value="ATP-grasp fold, A domain"/>
    <property type="match status" value="1"/>
</dbReference>
<dbReference type="RefSeq" id="WP_089073668.1">
    <property type="nucleotide sequence ID" value="NZ_CBCSAM010000001.1"/>
</dbReference>
<evidence type="ECO:0000256" key="2">
    <source>
        <dbReference type="ARBA" id="ARBA00002988"/>
    </source>
</evidence>
<comment type="pathway">
    <text evidence="3">Carbohydrate biosynthesis; gluconeogenesis.</text>
</comment>
<keyword evidence="18" id="KW-1185">Reference proteome</keyword>
<evidence type="ECO:0000259" key="16">
    <source>
        <dbReference type="Pfam" id="PF01326"/>
    </source>
</evidence>
<comment type="cofactor">
    <cofactor evidence="1">
        <name>Mg(2+)</name>
        <dbReference type="ChEBI" id="CHEBI:18420"/>
    </cofactor>
</comment>
<dbReference type="OrthoDB" id="9765468at2"/>
<evidence type="ECO:0000313" key="18">
    <source>
        <dbReference type="Proteomes" id="UP000242175"/>
    </source>
</evidence>
<dbReference type="InterPro" id="IPR006319">
    <property type="entry name" value="PEP_synth"/>
</dbReference>
<dbReference type="Pfam" id="PF00391">
    <property type="entry name" value="PEP-utilizers"/>
    <property type="match status" value="1"/>
</dbReference>
<keyword evidence="7" id="KW-0808">Transferase</keyword>
<dbReference type="PANTHER" id="PTHR43030:SF1">
    <property type="entry name" value="PHOSPHOENOLPYRUVATE SYNTHASE"/>
    <property type="match status" value="1"/>
</dbReference>
<evidence type="ECO:0000256" key="1">
    <source>
        <dbReference type="ARBA" id="ARBA00001946"/>
    </source>
</evidence>
<dbReference type="GO" id="GO:0008986">
    <property type="term" value="F:pyruvate, water dikinase activity"/>
    <property type="evidence" value="ECO:0007669"/>
    <property type="project" value="UniProtKB-EC"/>
</dbReference>
<evidence type="ECO:0000256" key="4">
    <source>
        <dbReference type="ARBA" id="ARBA00007837"/>
    </source>
</evidence>
<dbReference type="InterPro" id="IPR002192">
    <property type="entry name" value="PPDK_AMP/ATP-bd"/>
</dbReference>
<dbReference type="Gene3D" id="3.50.30.10">
    <property type="entry name" value="Phosphohistidine domain"/>
    <property type="match status" value="1"/>
</dbReference>
<sequence>MIGNKAKNLLYLENDQKINVPKFMILSSKYYWDFINENHLKNKINYEVYRKSFSFLRWEEKWDCAFRIKNLFLNSNISNSTQIKLDKLISQNKINFPIIVRSSSECEDSDKLSFAGIFESISNCLNLEDIKNAIIKVYSSLWSDKTLLFKDELNLDVEKSFMSIIIQEQIISHYSGVTFTTNPNHNGTNTMIVEVCPGGDFQKQNIITLYFDKKNMNITSNGIYYDSSVYDSNYIQNICSLLKKHIKLFNYIEQKFKIPMDIEWVIKDEQIYVVQARPITIQNKLTNEKSEIIDLSCMSEETKRSWYLTLTLKRGELFKLYDEIRTIIIPDLKKTGELFSSIDLSKCNDNDLVREFYRRIKTIEKWRILYIKKLIPFAHGVREFATYYSEIIKPRDFYEFINLLESKPRISSYRRSSIYKLSLLIDSDLSELIKEFLCSKSKRLNNKYIAEFKNKFNIFYLSYIKLKEDYFDISFEHERWTDRDDIILKILLNYKENPEKFSISKINKDLLRNYFRLANNFDEAYKLLKVGRLSWQIRDDDNLLLSKIESQLISAFNEIKLRYQNKKSEIFENAISDMYKYQGNSLVPSTTNNKKKSETKNNEIIVGRQLRGQPAVAGLNHGYARIIENFEDLKKFQVGEIIVCEAIDPTMTQIIPFCNGVIEQRGGMLIHGVIIARELKIPCVTGVHKLDSFINNGDYLTIDGDVGLVINHGNDRKIL</sequence>
<dbReference type="Gene3D" id="3.30.470.20">
    <property type="entry name" value="ATP-grasp fold, B domain"/>
    <property type="match status" value="1"/>
</dbReference>
<evidence type="ECO:0000259" key="15">
    <source>
        <dbReference type="Pfam" id="PF00391"/>
    </source>
</evidence>
<keyword evidence="9" id="KW-0547">Nucleotide-binding</keyword>
<dbReference type="AlphaFoldDB" id="A0A220VEQ4"/>
<keyword evidence="12" id="KW-0460">Magnesium</keyword>
<comment type="function">
    <text evidence="2">Catalyzes the phosphorylation of pyruvate to phosphoenolpyruvate.</text>
</comment>
<evidence type="ECO:0000256" key="11">
    <source>
        <dbReference type="ARBA" id="ARBA00022840"/>
    </source>
</evidence>
<evidence type="ECO:0000256" key="9">
    <source>
        <dbReference type="ARBA" id="ARBA00022741"/>
    </source>
</evidence>
<proteinExistence type="inferred from homology"/>
<dbReference type="GO" id="GO:0005524">
    <property type="term" value="F:ATP binding"/>
    <property type="evidence" value="ECO:0007669"/>
    <property type="project" value="UniProtKB-KW"/>
</dbReference>
<keyword evidence="10" id="KW-0418">Kinase</keyword>
<feature type="domain" description="PEP-utilising enzyme mobile" evidence="15">
    <location>
        <begin position="637"/>
        <end position="707"/>
    </location>
</feature>
<dbReference type="KEGG" id="pmai:CF386_07005"/>
<gene>
    <name evidence="17" type="ORF">CF386_07005</name>
</gene>
<feature type="domain" description="Pyruvate phosphate dikinase AMP/ATP-binding" evidence="16">
    <location>
        <begin position="2"/>
        <end position="289"/>
    </location>
</feature>
<evidence type="ECO:0000256" key="7">
    <source>
        <dbReference type="ARBA" id="ARBA00022679"/>
    </source>
</evidence>
<evidence type="ECO:0000256" key="8">
    <source>
        <dbReference type="ARBA" id="ARBA00022723"/>
    </source>
</evidence>
<dbReference type="EMBL" id="CP022355">
    <property type="protein sequence ID" value="ASK78760.1"/>
    <property type="molecule type" value="Genomic_DNA"/>
</dbReference>
<evidence type="ECO:0000256" key="12">
    <source>
        <dbReference type="ARBA" id="ARBA00022842"/>
    </source>
</evidence>
<dbReference type="SUPFAM" id="SSF56059">
    <property type="entry name" value="Glutathione synthetase ATP-binding domain-like"/>
    <property type="match status" value="1"/>
</dbReference>
<dbReference type="Pfam" id="PF01326">
    <property type="entry name" value="PPDK_N"/>
    <property type="match status" value="1"/>
</dbReference>
<dbReference type="EC" id="2.7.9.2" evidence="5"/>
<evidence type="ECO:0000256" key="3">
    <source>
        <dbReference type="ARBA" id="ARBA00004742"/>
    </source>
</evidence>
<protein>
    <recommendedName>
        <fullName evidence="6">Phosphoenolpyruvate synthase</fullName>
        <ecNumber evidence="5">2.7.9.2</ecNumber>
    </recommendedName>
    <alternativeName>
        <fullName evidence="13">Pyruvate, water dikinase</fullName>
    </alternativeName>
</protein>
<comment type="catalytic activity">
    <reaction evidence="14">
        <text>pyruvate + ATP + H2O = phosphoenolpyruvate + AMP + phosphate + 2 H(+)</text>
        <dbReference type="Rhea" id="RHEA:11364"/>
        <dbReference type="ChEBI" id="CHEBI:15361"/>
        <dbReference type="ChEBI" id="CHEBI:15377"/>
        <dbReference type="ChEBI" id="CHEBI:15378"/>
        <dbReference type="ChEBI" id="CHEBI:30616"/>
        <dbReference type="ChEBI" id="CHEBI:43474"/>
        <dbReference type="ChEBI" id="CHEBI:58702"/>
        <dbReference type="ChEBI" id="CHEBI:456215"/>
        <dbReference type="EC" id="2.7.9.2"/>
    </reaction>
</comment>
<comment type="similarity">
    <text evidence="4">Belongs to the PEP-utilizing enzyme family.</text>
</comment>
<evidence type="ECO:0000256" key="5">
    <source>
        <dbReference type="ARBA" id="ARBA00011996"/>
    </source>
</evidence>
<organism evidence="17 18">
    <name type="scientific">Paraphotobacterium marinum</name>
    <dbReference type="NCBI Taxonomy" id="1755811"/>
    <lineage>
        <taxon>Bacteria</taxon>
        <taxon>Pseudomonadati</taxon>
        <taxon>Pseudomonadota</taxon>
        <taxon>Gammaproteobacteria</taxon>
        <taxon>Vibrionales</taxon>
        <taxon>Vibrionaceae</taxon>
        <taxon>Paraphotobacterium</taxon>
    </lineage>
</organism>
<evidence type="ECO:0000256" key="14">
    <source>
        <dbReference type="ARBA" id="ARBA00047700"/>
    </source>
</evidence>
<evidence type="ECO:0000256" key="10">
    <source>
        <dbReference type="ARBA" id="ARBA00022777"/>
    </source>
</evidence>
<evidence type="ECO:0000256" key="13">
    <source>
        <dbReference type="ARBA" id="ARBA00033470"/>
    </source>
</evidence>